<reference evidence="8" key="1">
    <citation type="journal article" date="2020" name="Fungal Divers.">
        <title>Resolving the Mortierellaceae phylogeny through synthesis of multi-gene phylogenetics and phylogenomics.</title>
        <authorList>
            <person name="Vandepol N."/>
            <person name="Liber J."/>
            <person name="Desiro A."/>
            <person name="Na H."/>
            <person name="Kennedy M."/>
            <person name="Barry K."/>
            <person name="Grigoriev I.V."/>
            <person name="Miller A.N."/>
            <person name="O'Donnell K."/>
            <person name="Stajich J.E."/>
            <person name="Bonito G."/>
        </authorList>
    </citation>
    <scope>NUCLEOTIDE SEQUENCE</scope>
    <source>
        <strain evidence="8">BC1065</strain>
    </source>
</reference>
<dbReference type="PANTHER" id="PTHR45649:SF26">
    <property type="entry name" value="OS04G0435100 PROTEIN"/>
    <property type="match status" value="1"/>
</dbReference>
<evidence type="ECO:0000256" key="1">
    <source>
        <dbReference type="ARBA" id="ARBA00004141"/>
    </source>
</evidence>
<evidence type="ECO:0000313" key="9">
    <source>
        <dbReference type="Proteomes" id="UP000807716"/>
    </source>
</evidence>
<evidence type="ECO:0000256" key="6">
    <source>
        <dbReference type="SAM" id="MobiDB-lite"/>
    </source>
</evidence>
<keyword evidence="2" id="KW-0813">Transport</keyword>
<evidence type="ECO:0000256" key="3">
    <source>
        <dbReference type="ARBA" id="ARBA00022692"/>
    </source>
</evidence>
<feature type="transmembrane region" description="Helical" evidence="7">
    <location>
        <begin position="29"/>
        <end position="49"/>
    </location>
</feature>
<proteinExistence type="predicted"/>
<accession>A0A9P6TXF5</accession>
<dbReference type="Pfam" id="PF13520">
    <property type="entry name" value="AA_permease_2"/>
    <property type="match status" value="1"/>
</dbReference>
<sequence>MSTDYETADEQRLRELGYKQELKRELTSFTNFSVSFSVISILTGLSSLYGVGLNTGGPAVIIFGWIVVSFMTFLVALSMAEICSSYPVSSGLYFWSSRLAGDRGPFFAWITGWMNLVGEVAVTAGIDFGLAMLLCSVVSLGTGWVYERWHVVLVYWALLIVHASINTFAVKLIGILNTISVWVHIGGVIIILAVLAAKTPNKPTAEWVFTTFINNTGWDSPVYVALIGLLQSQFTMTGYDASAHMSEETKNSAVSSPVGILMAVGVSFVAGLAYLLALTFSIQDLDKVLNSSTGNAITQIFLDSVGQTGAILLLCILLLAQFFCGNASVTANSRMIYAFSRDNALPGSKYLHRIHPTLKVPVNAVWLAAFLAGLLGILHIINQYAFPAITSIATIALYISYVIPTFCRITYSRNTFERGPIHLGPFSTVIGAAACIWVAFITVLFVLPGSYPVTTQNMNWTIVILAAAVIFVLAYWQISAHKWFKGPQSNVDLEESQFHASDMDVKEKDVVVVPAPEVATAGPGHKTDIHEDADAKNAPGGDKTEL</sequence>
<dbReference type="GO" id="GO:0022857">
    <property type="term" value="F:transmembrane transporter activity"/>
    <property type="evidence" value="ECO:0007669"/>
    <property type="project" value="InterPro"/>
</dbReference>
<evidence type="ECO:0000256" key="2">
    <source>
        <dbReference type="ARBA" id="ARBA00022448"/>
    </source>
</evidence>
<dbReference type="OrthoDB" id="10054429at2759"/>
<dbReference type="GO" id="GO:0016020">
    <property type="term" value="C:membrane"/>
    <property type="evidence" value="ECO:0007669"/>
    <property type="project" value="UniProtKB-SubCell"/>
</dbReference>
<feature type="transmembrane region" description="Helical" evidence="7">
    <location>
        <begin position="153"/>
        <end position="173"/>
    </location>
</feature>
<evidence type="ECO:0000256" key="7">
    <source>
        <dbReference type="SAM" id="Phobius"/>
    </source>
</evidence>
<evidence type="ECO:0000256" key="4">
    <source>
        <dbReference type="ARBA" id="ARBA00022989"/>
    </source>
</evidence>
<keyword evidence="4 7" id="KW-1133">Transmembrane helix</keyword>
<keyword evidence="5 7" id="KW-0472">Membrane</keyword>
<feature type="compositionally biased region" description="Basic and acidic residues" evidence="6">
    <location>
        <begin position="525"/>
        <end position="535"/>
    </location>
</feature>
<dbReference type="PANTHER" id="PTHR45649">
    <property type="entry name" value="AMINO-ACID PERMEASE BAT1"/>
    <property type="match status" value="1"/>
</dbReference>
<feature type="transmembrane region" description="Helical" evidence="7">
    <location>
        <begin position="61"/>
        <end position="83"/>
    </location>
</feature>
<evidence type="ECO:0000256" key="5">
    <source>
        <dbReference type="ARBA" id="ARBA00023136"/>
    </source>
</evidence>
<name>A0A9P6TXF5_9FUNG</name>
<dbReference type="Proteomes" id="UP000807716">
    <property type="component" value="Unassembled WGS sequence"/>
</dbReference>
<dbReference type="InterPro" id="IPR002293">
    <property type="entry name" value="AA/rel_permease1"/>
</dbReference>
<dbReference type="GO" id="GO:0006865">
    <property type="term" value="P:amino acid transport"/>
    <property type="evidence" value="ECO:0007669"/>
    <property type="project" value="InterPro"/>
</dbReference>
<dbReference type="PIRSF" id="PIRSF006060">
    <property type="entry name" value="AA_transporter"/>
    <property type="match status" value="1"/>
</dbReference>
<dbReference type="PROSITE" id="PS00218">
    <property type="entry name" value="AMINO_ACID_PERMEASE_1"/>
    <property type="match status" value="1"/>
</dbReference>
<dbReference type="Gene3D" id="1.20.1740.10">
    <property type="entry name" value="Amino acid/polyamine transporter I"/>
    <property type="match status" value="1"/>
</dbReference>
<feature type="transmembrane region" description="Helical" evidence="7">
    <location>
        <begin position="310"/>
        <end position="331"/>
    </location>
</feature>
<feature type="transmembrane region" description="Helical" evidence="7">
    <location>
        <begin position="260"/>
        <end position="282"/>
    </location>
</feature>
<keyword evidence="3 7" id="KW-0812">Transmembrane</keyword>
<dbReference type="InterPro" id="IPR004840">
    <property type="entry name" value="Amino_acid_permease_CS"/>
</dbReference>
<keyword evidence="9" id="KW-1185">Reference proteome</keyword>
<evidence type="ECO:0008006" key="10">
    <source>
        <dbReference type="Google" id="ProtNLM"/>
    </source>
</evidence>
<comment type="subcellular location">
    <subcellularLocation>
        <location evidence="1">Membrane</location>
        <topology evidence="1">Multi-pass membrane protein</topology>
    </subcellularLocation>
</comment>
<organism evidence="8 9">
    <name type="scientific">Actinomortierella ambigua</name>
    <dbReference type="NCBI Taxonomy" id="1343610"/>
    <lineage>
        <taxon>Eukaryota</taxon>
        <taxon>Fungi</taxon>
        <taxon>Fungi incertae sedis</taxon>
        <taxon>Mucoromycota</taxon>
        <taxon>Mortierellomycotina</taxon>
        <taxon>Mortierellomycetes</taxon>
        <taxon>Mortierellales</taxon>
        <taxon>Mortierellaceae</taxon>
        <taxon>Actinomortierella</taxon>
    </lineage>
</organism>
<feature type="transmembrane region" description="Helical" evidence="7">
    <location>
        <begin position="360"/>
        <end position="382"/>
    </location>
</feature>
<feature type="transmembrane region" description="Helical" evidence="7">
    <location>
        <begin position="458"/>
        <end position="476"/>
    </location>
</feature>
<evidence type="ECO:0000313" key="8">
    <source>
        <dbReference type="EMBL" id="KAG0250682.1"/>
    </source>
</evidence>
<feature type="transmembrane region" description="Helical" evidence="7">
    <location>
        <begin position="179"/>
        <end position="197"/>
    </location>
</feature>
<feature type="transmembrane region" description="Helical" evidence="7">
    <location>
        <begin position="423"/>
        <end position="446"/>
    </location>
</feature>
<feature type="transmembrane region" description="Helical" evidence="7">
    <location>
        <begin position="388"/>
        <end position="411"/>
    </location>
</feature>
<protein>
    <recommendedName>
        <fullName evidence="10">Amino acid transporter</fullName>
    </recommendedName>
</protein>
<comment type="caution">
    <text evidence="8">The sequence shown here is derived from an EMBL/GenBank/DDBJ whole genome shotgun (WGS) entry which is preliminary data.</text>
</comment>
<feature type="region of interest" description="Disordered" evidence="6">
    <location>
        <begin position="518"/>
        <end position="546"/>
    </location>
</feature>
<dbReference type="EMBL" id="JAAAJB010000831">
    <property type="protein sequence ID" value="KAG0250682.1"/>
    <property type="molecule type" value="Genomic_DNA"/>
</dbReference>
<gene>
    <name evidence="8" type="ORF">DFQ27_009264</name>
</gene>
<dbReference type="AlphaFoldDB" id="A0A9P6TXF5"/>